<dbReference type="InterPro" id="IPR029035">
    <property type="entry name" value="DHS-like_NAD/FAD-binding_dom"/>
</dbReference>
<dbReference type="KEGG" id="vg:6216153"/>
<dbReference type="EMBL" id="CP000917">
    <property type="protein sequence ID" value="ACB97559.1"/>
    <property type="molecule type" value="Genomic_DNA"/>
</dbReference>
<evidence type="ECO:0000313" key="2">
    <source>
        <dbReference type="EMBL" id="ACB97559.1"/>
    </source>
</evidence>
<sequence>MRRLIVVSGAGLSVDSGVRAFRTDTASGKALWDDYDLEEVCNIHAFRGNFTIKLICFTTNVVKSYKLLNLT</sequence>
<keyword evidence="1 2" id="KW-0808">Transferase</keyword>
<keyword evidence="3" id="KW-1185">Reference proteome</keyword>
<reference evidence="2 3" key="1">
    <citation type="journal article" date="2008" name="FEMS Microbiol. Lett.">
        <title>Identification of host receptor and receptor-binding module of a newly sequenced T5-like phage EPS7.</title>
        <authorList>
            <person name="Hong J."/>
            <person name="Kim K.P."/>
            <person name="Heu S."/>
            <person name="Lee S.J."/>
            <person name="Adhya S."/>
            <person name="Ryu S."/>
        </authorList>
    </citation>
    <scope>NUCLEOTIDE SEQUENCE [LARGE SCALE GENOMIC DNA]</scope>
</reference>
<dbReference type="Proteomes" id="UP000001696">
    <property type="component" value="Segment"/>
</dbReference>
<dbReference type="GO" id="GO:0016740">
    <property type="term" value="F:transferase activity"/>
    <property type="evidence" value="ECO:0007669"/>
    <property type="project" value="UniProtKB-KW"/>
</dbReference>
<dbReference type="RefSeq" id="YP_001837039.1">
    <property type="nucleotide sequence ID" value="NC_010583.1"/>
</dbReference>
<dbReference type="OrthoDB" id="9376at10239"/>
<proteinExistence type="predicted"/>
<accession>B2I4F4</accession>
<dbReference type="GeneID" id="6216153"/>
<evidence type="ECO:0000313" key="3">
    <source>
        <dbReference type="Proteomes" id="UP000001696"/>
    </source>
</evidence>
<dbReference type="SUPFAM" id="SSF52467">
    <property type="entry name" value="DHS-like NAD/FAD-binding domain"/>
    <property type="match status" value="1"/>
</dbReference>
<evidence type="ECO:0000256" key="1">
    <source>
        <dbReference type="ARBA" id="ARBA00022679"/>
    </source>
</evidence>
<dbReference type="Gene3D" id="3.40.50.1220">
    <property type="entry name" value="TPP-binding domain"/>
    <property type="match status" value="1"/>
</dbReference>
<protein>
    <submittedName>
        <fullName evidence="2">Putative transferase</fullName>
    </submittedName>
</protein>
<organism evidence="2 3">
    <name type="scientific">Escherichia phage Eps7</name>
    <dbReference type="NCBI Taxonomy" id="2886918"/>
    <lineage>
        <taxon>Viruses</taxon>
        <taxon>Duplodnaviria</taxon>
        <taxon>Heunggongvirae</taxon>
        <taxon>Uroviricota</taxon>
        <taxon>Caudoviricetes</taxon>
        <taxon>Demerecviridae</taxon>
        <taxon>Markadamsvirinae</taxon>
        <taxon>Epseptimavirus</taxon>
        <taxon>Epseptimavirus EPS7</taxon>
    </lineage>
</organism>
<dbReference type="Gene3D" id="3.30.1600.10">
    <property type="entry name" value="SIR2/SIRT2 'Small Domain"/>
    <property type="match status" value="1"/>
</dbReference>
<dbReference type="InterPro" id="IPR026591">
    <property type="entry name" value="Sirtuin_cat_small_dom_sf"/>
</dbReference>
<gene>
    <name evidence="2" type="ORF">AGC_0116</name>
</gene>
<name>B2I4F4_9CAUD</name>